<evidence type="ECO:0000313" key="2">
    <source>
        <dbReference type="EMBL" id="QKE27695.1"/>
    </source>
</evidence>
<dbReference type="RefSeq" id="WP_172124664.1">
    <property type="nucleotide sequence ID" value="NZ_CP042652.1"/>
</dbReference>
<dbReference type="Proteomes" id="UP000503483">
    <property type="component" value="Chromosome"/>
</dbReference>
<feature type="signal peptide" evidence="1">
    <location>
        <begin position="1"/>
        <end position="20"/>
    </location>
</feature>
<feature type="chain" id="PRO_5026649296" description="HEAT repeat domain-containing protein" evidence="1">
    <location>
        <begin position="21"/>
        <end position="75"/>
    </location>
</feature>
<evidence type="ECO:0000256" key="1">
    <source>
        <dbReference type="SAM" id="SignalP"/>
    </source>
</evidence>
<dbReference type="AlphaFoldDB" id="A0A6M8ET40"/>
<keyword evidence="3" id="KW-1185">Reference proteome</keyword>
<proteinExistence type="predicted"/>
<dbReference type="EMBL" id="CP042652">
    <property type="protein sequence ID" value="QKE27695.1"/>
    <property type="molecule type" value="Genomic_DNA"/>
</dbReference>
<dbReference type="KEGG" id="paco:AACT_0485"/>
<gene>
    <name evidence="2" type="ORF">AACT_0485</name>
</gene>
<evidence type="ECO:0008006" key="4">
    <source>
        <dbReference type="Google" id="ProtNLM"/>
    </source>
</evidence>
<keyword evidence="1" id="KW-0732">Signal</keyword>
<reference evidence="2 3" key="1">
    <citation type="submission" date="2019-08" db="EMBL/GenBank/DDBJ databases">
        <title>Complete genome sequence of Arcobacter acticola.</title>
        <authorList>
            <person name="Miller W."/>
        </authorList>
    </citation>
    <scope>NUCLEOTIDE SEQUENCE [LARGE SCALE GENOMIC DNA]</scope>
    <source>
        <strain evidence="2 3">KCTC 52212</strain>
    </source>
</reference>
<sequence length="75" mass="8319">MKKILTISLLTMALFSVANADNKFSNLTEDYLTTKASLNVRTTLAKDPQTAANVLKILSNDSNDIVREYAKNNLK</sequence>
<accession>A0A6M8ET40</accession>
<name>A0A6M8ET40_9BACT</name>
<organism evidence="2 3">
    <name type="scientific">Arcobacter acticola</name>
    <dbReference type="NCBI Taxonomy" id="1849015"/>
    <lineage>
        <taxon>Bacteria</taxon>
        <taxon>Pseudomonadati</taxon>
        <taxon>Campylobacterota</taxon>
        <taxon>Epsilonproteobacteria</taxon>
        <taxon>Campylobacterales</taxon>
        <taxon>Arcobacteraceae</taxon>
        <taxon>Arcobacter</taxon>
    </lineage>
</organism>
<protein>
    <recommendedName>
        <fullName evidence="4">HEAT repeat domain-containing protein</fullName>
    </recommendedName>
</protein>
<evidence type="ECO:0000313" key="3">
    <source>
        <dbReference type="Proteomes" id="UP000503483"/>
    </source>
</evidence>